<gene>
    <name evidence="13" type="ORF">GFD21_07335</name>
</gene>
<feature type="compositionally biased region" description="Low complexity" evidence="9">
    <location>
        <begin position="176"/>
        <end position="215"/>
    </location>
</feature>
<feature type="transmembrane region" description="Helical" evidence="10">
    <location>
        <begin position="675"/>
        <end position="697"/>
    </location>
</feature>
<dbReference type="InterPro" id="IPR003439">
    <property type="entry name" value="ABC_transporter-like_ATP-bd"/>
</dbReference>
<evidence type="ECO:0000256" key="8">
    <source>
        <dbReference type="ARBA" id="ARBA00023136"/>
    </source>
</evidence>
<dbReference type="Gene3D" id="3.40.50.300">
    <property type="entry name" value="P-loop containing nucleotide triphosphate hydrolases"/>
    <property type="match status" value="1"/>
</dbReference>
<dbReference type="InterPro" id="IPR050352">
    <property type="entry name" value="ABCG_transporters"/>
</dbReference>
<dbReference type="SUPFAM" id="SSF49879">
    <property type="entry name" value="SMAD/FHA domain"/>
    <property type="match status" value="2"/>
</dbReference>
<evidence type="ECO:0000256" key="6">
    <source>
        <dbReference type="ARBA" id="ARBA00022840"/>
    </source>
</evidence>
<evidence type="ECO:0000256" key="5">
    <source>
        <dbReference type="ARBA" id="ARBA00022741"/>
    </source>
</evidence>
<dbReference type="RefSeq" id="WP_163197338.1">
    <property type="nucleotide sequence ID" value="NZ_WHZV01000006.1"/>
</dbReference>
<feature type="compositionally biased region" description="Low complexity" evidence="9">
    <location>
        <begin position="110"/>
        <end position="123"/>
    </location>
</feature>
<dbReference type="PROSITE" id="PS50893">
    <property type="entry name" value="ABC_TRANSPORTER_2"/>
    <property type="match status" value="1"/>
</dbReference>
<evidence type="ECO:0000256" key="2">
    <source>
        <dbReference type="ARBA" id="ARBA00022448"/>
    </source>
</evidence>
<name>A0A6L9SUP0_9BIFI</name>
<evidence type="ECO:0000256" key="10">
    <source>
        <dbReference type="SAM" id="Phobius"/>
    </source>
</evidence>
<dbReference type="AlphaFoldDB" id="A0A6L9SUP0"/>
<evidence type="ECO:0000256" key="4">
    <source>
        <dbReference type="ARBA" id="ARBA00022692"/>
    </source>
</evidence>
<evidence type="ECO:0000256" key="3">
    <source>
        <dbReference type="ARBA" id="ARBA00022553"/>
    </source>
</evidence>
<keyword evidence="6" id="KW-0067">ATP-binding</keyword>
<dbReference type="CDD" id="cd00060">
    <property type="entry name" value="FHA"/>
    <property type="match status" value="1"/>
</dbReference>
<feature type="domain" description="ABC transporter" evidence="12">
    <location>
        <begin position="341"/>
        <end position="574"/>
    </location>
</feature>
<keyword evidence="8 10" id="KW-0472">Membrane</keyword>
<evidence type="ECO:0000313" key="14">
    <source>
        <dbReference type="Proteomes" id="UP000483293"/>
    </source>
</evidence>
<dbReference type="Gene3D" id="2.60.200.20">
    <property type="match status" value="2"/>
</dbReference>
<feature type="domain" description="FHA" evidence="11">
    <location>
        <begin position="23"/>
        <end position="72"/>
    </location>
</feature>
<protein>
    <submittedName>
        <fullName evidence="13">FHA domain-containing protein</fullName>
    </submittedName>
</protein>
<evidence type="ECO:0000259" key="11">
    <source>
        <dbReference type="PROSITE" id="PS50006"/>
    </source>
</evidence>
<dbReference type="GO" id="GO:0140359">
    <property type="term" value="F:ABC-type transporter activity"/>
    <property type="evidence" value="ECO:0007669"/>
    <property type="project" value="InterPro"/>
</dbReference>
<evidence type="ECO:0000256" key="9">
    <source>
        <dbReference type="SAM" id="MobiDB-lite"/>
    </source>
</evidence>
<feature type="transmembrane region" description="Helical" evidence="10">
    <location>
        <begin position="788"/>
        <end position="809"/>
    </location>
</feature>
<comment type="subcellular location">
    <subcellularLocation>
        <location evidence="1">Membrane</location>
        <topology evidence="1">Multi-pass membrane protein</topology>
    </subcellularLocation>
</comment>
<dbReference type="GO" id="GO:0005524">
    <property type="term" value="F:ATP binding"/>
    <property type="evidence" value="ECO:0007669"/>
    <property type="project" value="UniProtKB-KW"/>
</dbReference>
<dbReference type="SMART" id="SM00382">
    <property type="entry name" value="AAA"/>
    <property type="match status" value="1"/>
</dbReference>
<dbReference type="GO" id="GO:0016887">
    <property type="term" value="F:ATP hydrolysis activity"/>
    <property type="evidence" value="ECO:0007669"/>
    <property type="project" value="InterPro"/>
</dbReference>
<feature type="transmembrane region" description="Helical" evidence="10">
    <location>
        <begin position="628"/>
        <end position="655"/>
    </location>
</feature>
<dbReference type="InterPro" id="IPR000253">
    <property type="entry name" value="FHA_dom"/>
</dbReference>
<organism evidence="13 14">
    <name type="scientific">Bifidobacterium platyrrhinorum</name>
    <dbReference type="NCBI Taxonomy" id="2661628"/>
    <lineage>
        <taxon>Bacteria</taxon>
        <taxon>Bacillati</taxon>
        <taxon>Actinomycetota</taxon>
        <taxon>Actinomycetes</taxon>
        <taxon>Bifidobacteriales</taxon>
        <taxon>Bifidobacteriaceae</taxon>
        <taxon>Bifidobacterium</taxon>
    </lineage>
</organism>
<keyword evidence="3" id="KW-0597">Phosphoprotein</keyword>
<dbReference type="PANTHER" id="PTHR48041:SF139">
    <property type="entry name" value="PROTEIN SCARLET"/>
    <property type="match status" value="1"/>
</dbReference>
<dbReference type="PANTHER" id="PTHR48041">
    <property type="entry name" value="ABC TRANSPORTER G FAMILY MEMBER 28"/>
    <property type="match status" value="1"/>
</dbReference>
<evidence type="ECO:0000256" key="7">
    <source>
        <dbReference type="ARBA" id="ARBA00022989"/>
    </source>
</evidence>
<feature type="transmembrane region" description="Helical" evidence="10">
    <location>
        <begin position="862"/>
        <end position="884"/>
    </location>
</feature>
<comment type="caution">
    <text evidence="13">The sequence shown here is derived from an EMBL/GenBank/DDBJ whole genome shotgun (WGS) entry which is preliminary data.</text>
</comment>
<dbReference type="InterPro" id="IPR013525">
    <property type="entry name" value="ABC2_TM"/>
</dbReference>
<dbReference type="Pfam" id="PF01061">
    <property type="entry name" value="ABC2_membrane"/>
    <property type="match status" value="1"/>
</dbReference>
<keyword evidence="7 10" id="KW-1133">Transmembrane helix</keyword>
<dbReference type="InterPro" id="IPR027417">
    <property type="entry name" value="P-loop_NTPase"/>
</dbReference>
<dbReference type="Pfam" id="PF00498">
    <property type="entry name" value="FHA"/>
    <property type="match status" value="2"/>
</dbReference>
<dbReference type="SMART" id="SM00240">
    <property type="entry name" value="FHA"/>
    <property type="match status" value="2"/>
</dbReference>
<feature type="region of interest" description="Disordered" evidence="9">
    <location>
        <begin position="110"/>
        <end position="215"/>
    </location>
</feature>
<dbReference type="InterPro" id="IPR003593">
    <property type="entry name" value="AAA+_ATPase"/>
</dbReference>
<reference evidence="13 14" key="1">
    <citation type="submission" date="2019-10" db="EMBL/GenBank/DDBJ databases">
        <title>Bifidobacterium from non-human primates.</title>
        <authorList>
            <person name="Modesto M."/>
        </authorList>
    </citation>
    <scope>NUCLEOTIDE SEQUENCE [LARGE SCALE GENOMIC DNA]</scope>
    <source>
        <strain evidence="13 14">SMA15</strain>
    </source>
</reference>
<keyword evidence="5" id="KW-0547">Nucleotide-binding</keyword>
<dbReference type="PROSITE" id="PS50006">
    <property type="entry name" value="FHA_DOMAIN"/>
    <property type="match status" value="2"/>
</dbReference>
<keyword evidence="2" id="KW-0813">Transport</keyword>
<sequence>MMLPTLTVYIGSTGHVVDPTRPSVIGRAADCDLVVRDPHVSHHHARFTPTADGWLLEDMGSANGLTVNGVRVTQVLLANTTTVMLAEGVPIICMIAAPAPATPAVKVPGAAPAVPARPATTPRPAMPAPARPAPASTTPKVPAQTASTPLPPAPSVPSRQPAQPPQTGIPAPANPPTNTAFPNIAKSLPNTVANTTTTSPVPAANTAPAPAAPASQQTGFAGTVMAGSTQAQRLASQLAPQRVLGNFDPTRDRSGVIGRDPSSLIRINDFLVSRKHCSLEATPNGILLTDLDSANGTYVNGRRVAKVWLEEADVVTVGNTDLTVADGVLQAREPIAGTDAVIAENIGLTVGKGVRLLDGIDAVFAKGTLTAVIGPSGAGKSTFTSIVAGLNSPTEGHVLFDGYDVHQNIELLRSRIGFVPQDDVVHRKLTVDAALEYAAKLRLPGSSKAERAQIIDDVLDELELTSRRHNRIDRLSGGQRKRVSTAIELLTGPELLILDEPTSGLDPALDLTVMTMLRKLADKGRVVLVVTHSLSYIDKLCDNVLMLAPGGHPAFFGTIKEMHQAFGDKDWADIFKEVAETPTQVYSVTDSHLRTMEAKAKVRPKPNHEKPVKVFRFRQMLTLVMRQLHLIVADPGLLVFLLLLPLLLGLLSLVVPGSHGLGEPDFKDAATEPSQLLALVILGACFMGSALSVRDIVSERAIYDRERAVGLSPSSYTASKLIVMGLQTLLQAAILTAAVSVGKPRPESGVITDSGVPELVLVVWLTAWASAMLGEVGSALVKSGEQTMPLLVILVMAQLVFSGGMIPVTDRDGLEQASMIFPGRWGFSAAAADIGLNKLLYGPTKVPTFKKDDLWKNTPDQFWFDIAVLVVMVVVFTLVLRVCVSNFVAKRRK</sequence>
<accession>A0A6L9SUP0</accession>
<dbReference type="InterPro" id="IPR008984">
    <property type="entry name" value="SMAD_FHA_dom_sf"/>
</dbReference>
<evidence type="ECO:0000259" key="12">
    <source>
        <dbReference type="PROSITE" id="PS50893"/>
    </source>
</evidence>
<evidence type="ECO:0000313" key="13">
    <source>
        <dbReference type="EMBL" id="NEG55573.1"/>
    </source>
</evidence>
<dbReference type="EMBL" id="WHZV01000006">
    <property type="protein sequence ID" value="NEG55573.1"/>
    <property type="molecule type" value="Genomic_DNA"/>
</dbReference>
<proteinExistence type="predicted"/>
<feature type="transmembrane region" description="Helical" evidence="10">
    <location>
        <begin position="759"/>
        <end position="781"/>
    </location>
</feature>
<keyword evidence="4 10" id="KW-0812">Transmembrane</keyword>
<feature type="domain" description="FHA" evidence="11">
    <location>
        <begin position="255"/>
        <end position="304"/>
    </location>
</feature>
<dbReference type="SUPFAM" id="SSF52540">
    <property type="entry name" value="P-loop containing nucleoside triphosphate hydrolases"/>
    <property type="match status" value="1"/>
</dbReference>
<dbReference type="Pfam" id="PF00005">
    <property type="entry name" value="ABC_tran"/>
    <property type="match status" value="1"/>
</dbReference>
<evidence type="ECO:0000256" key="1">
    <source>
        <dbReference type="ARBA" id="ARBA00004141"/>
    </source>
</evidence>
<keyword evidence="14" id="KW-1185">Reference proteome</keyword>
<dbReference type="GO" id="GO:0016020">
    <property type="term" value="C:membrane"/>
    <property type="evidence" value="ECO:0007669"/>
    <property type="project" value="UniProtKB-SubCell"/>
</dbReference>
<dbReference type="Proteomes" id="UP000483293">
    <property type="component" value="Unassembled WGS sequence"/>
</dbReference>